<evidence type="ECO:0000313" key="6">
    <source>
        <dbReference type="EMBL" id="QKV19661.1"/>
    </source>
</evidence>
<reference evidence="6 7" key="1">
    <citation type="submission" date="2020-06" db="EMBL/GenBank/DDBJ databases">
        <title>Oricola thermophila sp. nov. isolated from a tidal sediments.</title>
        <authorList>
            <person name="Kwon K.K."/>
            <person name="Yang S.-H."/>
            <person name="Park M.-J."/>
        </authorList>
    </citation>
    <scope>NUCLEOTIDE SEQUENCE [LARGE SCALE GENOMIC DNA]</scope>
    <source>
        <strain evidence="6 7">MEBiC13590</strain>
    </source>
</reference>
<dbReference type="PRINTS" id="PR00040">
    <property type="entry name" value="HTHMERR"/>
</dbReference>
<evidence type="ECO:0000256" key="1">
    <source>
        <dbReference type="ARBA" id="ARBA00023015"/>
    </source>
</evidence>
<dbReference type="InterPro" id="IPR000551">
    <property type="entry name" value="MerR-type_HTH_dom"/>
</dbReference>
<evidence type="ECO:0000313" key="7">
    <source>
        <dbReference type="Proteomes" id="UP000509367"/>
    </source>
</evidence>
<dbReference type="Gene3D" id="1.10.490.50">
    <property type="entry name" value="Antibiotic binding domain of TipA-like multidrug resistance regulators"/>
    <property type="match status" value="1"/>
</dbReference>
<dbReference type="Pfam" id="PF07739">
    <property type="entry name" value="TipAS"/>
    <property type="match status" value="1"/>
</dbReference>
<evidence type="ECO:0000256" key="4">
    <source>
        <dbReference type="ARBA" id="ARBA00023163"/>
    </source>
</evidence>
<dbReference type="SMART" id="SM00422">
    <property type="entry name" value="HTH_MERR"/>
    <property type="match status" value="1"/>
</dbReference>
<dbReference type="SUPFAM" id="SSF89082">
    <property type="entry name" value="Antibiotic binding domain of TipA-like multidrug resistance regulators"/>
    <property type="match status" value="1"/>
</dbReference>
<proteinExistence type="predicted"/>
<keyword evidence="1" id="KW-0805">Transcription regulation</keyword>
<evidence type="ECO:0000259" key="5">
    <source>
        <dbReference type="PROSITE" id="PS50937"/>
    </source>
</evidence>
<keyword evidence="4" id="KW-0804">Transcription</keyword>
<dbReference type="EMBL" id="CP054836">
    <property type="protein sequence ID" value="QKV19661.1"/>
    <property type="molecule type" value="Genomic_DNA"/>
</dbReference>
<dbReference type="KEGG" id="orm:HTY61_14960"/>
<accession>A0A6N1VFG8</accession>
<sequence>MANYLVGELAAMAGVSVRTLHHYHEIGLLVPAHVGENNYRYYGREELLRLQQILIYRELGIPLAEIGAILDAPGFDRLIALKGQRERIAHEVARFTEMLRTIDRTIAELEGDRVMKDAELYSGIVDPKKQAEHEAWLEQNYGPDVREHIETSRLKMENLSPAERNSTMSELKDIEQKLAMALRDGVPPEARSLDPLIERHHAWVVSAWGRDCPPVAYAGLADTYEHPDFKARYEAIEKGFSAYLCAAMRSWAKRQS</sequence>
<evidence type="ECO:0000256" key="2">
    <source>
        <dbReference type="ARBA" id="ARBA00023125"/>
    </source>
</evidence>
<feature type="domain" description="HTH merR-type" evidence="5">
    <location>
        <begin position="3"/>
        <end position="72"/>
    </location>
</feature>
<protein>
    <submittedName>
        <fullName evidence="6">MerR family transcriptional regulator</fullName>
    </submittedName>
</protein>
<gene>
    <name evidence="6" type="ORF">HTY61_14960</name>
</gene>
<dbReference type="Proteomes" id="UP000509367">
    <property type="component" value="Chromosome"/>
</dbReference>
<dbReference type="InterPro" id="IPR009061">
    <property type="entry name" value="DNA-bd_dom_put_sf"/>
</dbReference>
<dbReference type="AlphaFoldDB" id="A0A6N1VFG8"/>
<evidence type="ECO:0000256" key="3">
    <source>
        <dbReference type="ARBA" id="ARBA00023159"/>
    </source>
</evidence>
<dbReference type="GO" id="GO:0003677">
    <property type="term" value="F:DNA binding"/>
    <property type="evidence" value="ECO:0007669"/>
    <property type="project" value="UniProtKB-KW"/>
</dbReference>
<dbReference type="RefSeq" id="WP_175277553.1">
    <property type="nucleotide sequence ID" value="NZ_CP054836.1"/>
</dbReference>
<dbReference type="Pfam" id="PF13411">
    <property type="entry name" value="MerR_1"/>
    <property type="match status" value="1"/>
</dbReference>
<dbReference type="InterPro" id="IPR036244">
    <property type="entry name" value="TipA-like_antibiotic-bd"/>
</dbReference>
<keyword evidence="3" id="KW-0010">Activator</keyword>
<name>A0A6N1VFG8_9HYPH</name>
<dbReference type="InterPro" id="IPR047057">
    <property type="entry name" value="MerR_fam"/>
</dbReference>
<dbReference type="Gene3D" id="1.10.1660.10">
    <property type="match status" value="1"/>
</dbReference>
<dbReference type="PANTHER" id="PTHR30204:SF90">
    <property type="entry name" value="HTH-TYPE TRANSCRIPTIONAL ACTIVATOR MTA"/>
    <property type="match status" value="1"/>
</dbReference>
<dbReference type="PROSITE" id="PS50937">
    <property type="entry name" value="HTH_MERR_2"/>
    <property type="match status" value="1"/>
</dbReference>
<keyword evidence="2" id="KW-0238">DNA-binding</keyword>
<dbReference type="GO" id="GO:0003700">
    <property type="term" value="F:DNA-binding transcription factor activity"/>
    <property type="evidence" value="ECO:0007669"/>
    <property type="project" value="InterPro"/>
</dbReference>
<dbReference type="SUPFAM" id="SSF46955">
    <property type="entry name" value="Putative DNA-binding domain"/>
    <property type="match status" value="1"/>
</dbReference>
<dbReference type="PANTHER" id="PTHR30204">
    <property type="entry name" value="REDOX-CYCLING DRUG-SENSING TRANSCRIPTIONAL ACTIVATOR SOXR"/>
    <property type="match status" value="1"/>
</dbReference>
<organism evidence="6 7">
    <name type="scientific">Oricola thermophila</name>
    <dbReference type="NCBI Taxonomy" id="2742145"/>
    <lineage>
        <taxon>Bacteria</taxon>
        <taxon>Pseudomonadati</taxon>
        <taxon>Pseudomonadota</taxon>
        <taxon>Alphaproteobacteria</taxon>
        <taxon>Hyphomicrobiales</taxon>
        <taxon>Ahrensiaceae</taxon>
        <taxon>Oricola</taxon>
    </lineage>
</organism>
<dbReference type="CDD" id="cd01106">
    <property type="entry name" value="HTH_TipAL-Mta"/>
    <property type="match status" value="1"/>
</dbReference>
<keyword evidence="7" id="KW-1185">Reference proteome</keyword>
<dbReference type="InterPro" id="IPR012925">
    <property type="entry name" value="TipAS_dom"/>
</dbReference>